<name>A0A9Q9RRC3_FUSFU</name>
<dbReference type="EMBL" id="CABFJX010000374">
    <property type="protein sequence ID" value="VTT74420.1"/>
    <property type="molecule type" value="Genomic_DNA"/>
</dbReference>
<gene>
    <name evidence="1" type="ORF">C2S_1681</name>
</gene>
<organism evidence="1 2">
    <name type="scientific">Fusarium fujikuroi</name>
    <name type="common">Bakanae and foot rot disease fungus</name>
    <name type="synonym">Gibberella fujikuroi</name>
    <dbReference type="NCBI Taxonomy" id="5127"/>
    <lineage>
        <taxon>Eukaryota</taxon>
        <taxon>Fungi</taxon>
        <taxon>Dikarya</taxon>
        <taxon>Ascomycota</taxon>
        <taxon>Pezizomycotina</taxon>
        <taxon>Sordariomycetes</taxon>
        <taxon>Hypocreomycetidae</taxon>
        <taxon>Hypocreales</taxon>
        <taxon>Nectriaceae</taxon>
        <taxon>Fusarium</taxon>
        <taxon>Fusarium fujikuroi species complex</taxon>
    </lineage>
</organism>
<dbReference type="OrthoDB" id="5134445at2759"/>
<protein>
    <submittedName>
        <fullName evidence="1">Uncharacterized protein</fullName>
    </submittedName>
</protein>
<accession>A0A9Q9RRC3</accession>
<evidence type="ECO:0000313" key="1">
    <source>
        <dbReference type="EMBL" id="VTT74420.1"/>
    </source>
</evidence>
<evidence type="ECO:0000313" key="2">
    <source>
        <dbReference type="Proteomes" id="UP000760494"/>
    </source>
</evidence>
<reference evidence="1" key="1">
    <citation type="submission" date="2019-05" db="EMBL/GenBank/DDBJ databases">
        <authorList>
            <person name="Piombo E."/>
        </authorList>
    </citation>
    <scope>NUCLEOTIDE SEQUENCE</scope>
    <source>
        <strain evidence="1">C2S</strain>
    </source>
</reference>
<dbReference type="Proteomes" id="UP000760494">
    <property type="component" value="Unassembled WGS sequence"/>
</dbReference>
<sequence>MAQPVFEFPYGAQGGRELCLEEGFHGTFASQKAFVDITFENNIPSTKSHVMHVTFMKTAKVKQHGVLKLYDRRYPGRIRQANGTAAATAPSVAEDAAYRTLVRQGKMDVFPLALKHIYKTDPKTCASDFLHNHRFGGASFGGAEFDSMARFEAATWYECDQHFKTELKAYKKLERLQGSRIPRLYAHVRIPHGDVPQAARDDAPWDRFLCVHGLLLEHIPGLQLEYWPTPDIASNMLKTQISTSGVLLKKTCKNVIVKEYNPRISLPFIVDFTEAVFKEDLDELEIKKLPISRMLFAHVQILQPGLEQAYWDKAKESRYLDLFAESFGMILTQKGIDQIRVKIRNYQAIPEEFSQWLKDESGGVRPSYLT</sequence>
<proteinExistence type="predicted"/>
<comment type="caution">
    <text evidence="1">The sequence shown here is derived from an EMBL/GenBank/DDBJ whole genome shotgun (WGS) entry which is preliminary data.</text>
</comment>
<dbReference type="AlphaFoldDB" id="A0A9Q9RRC3"/>